<dbReference type="AlphaFoldDB" id="A0A7J3VTS9"/>
<dbReference type="CDD" id="cd01298">
    <property type="entry name" value="ATZ_TRZ_like"/>
    <property type="match status" value="1"/>
</dbReference>
<name>A0A7J3VTS9_CALS0</name>
<dbReference type="SUPFAM" id="SSF51338">
    <property type="entry name" value="Composite domain of metallo-dependent hydrolases"/>
    <property type="match status" value="1"/>
</dbReference>
<evidence type="ECO:0000259" key="2">
    <source>
        <dbReference type="Pfam" id="PF01979"/>
    </source>
</evidence>
<evidence type="ECO:0000313" key="3">
    <source>
        <dbReference type="EMBL" id="HHM43833.1"/>
    </source>
</evidence>
<evidence type="ECO:0000256" key="1">
    <source>
        <dbReference type="ARBA" id="ARBA00022801"/>
    </source>
</evidence>
<dbReference type="EMBL" id="DRXH01000033">
    <property type="protein sequence ID" value="HHM43833.1"/>
    <property type="molecule type" value="Genomic_DNA"/>
</dbReference>
<dbReference type="SUPFAM" id="SSF51556">
    <property type="entry name" value="Metallo-dependent hydrolases"/>
    <property type="match status" value="1"/>
</dbReference>
<keyword evidence="1 3" id="KW-0378">Hydrolase</keyword>
<dbReference type="InterPro" id="IPR011059">
    <property type="entry name" value="Metal-dep_hydrolase_composite"/>
</dbReference>
<dbReference type="InterPro" id="IPR032466">
    <property type="entry name" value="Metal_Hydrolase"/>
</dbReference>
<gene>
    <name evidence="3" type="ORF">ENM31_00860</name>
</gene>
<accession>A0A7J3VTS9</accession>
<dbReference type="InterPro" id="IPR050287">
    <property type="entry name" value="MTA/SAH_deaminase"/>
</dbReference>
<dbReference type="PANTHER" id="PTHR43794:SF11">
    <property type="entry name" value="AMIDOHYDROLASE-RELATED DOMAIN-CONTAINING PROTEIN"/>
    <property type="match status" value="1"/>
</dbReference>
<protein>
    <submittedName>
        <fullName evidence="3">Amidohydrolase</fullName>
    </submittedName>
</protein>
<dbReference type="Gene3D" id="3.20.20.140">
    <property type="entry name" value="Metal-dependent hydrolases"/>
    <property type="match status" value="1"/>
</dbReference>
<feature type="domain" description="Amidohydrolase-related" evidence="2">
    <location>
        <begin position="59"/>
        <end position="410"/>
    </location>
</feature>
<dbReference type="InterPro" id="IPR006680">
    <property type="entry name" value="Amidohydro-rel"/>
</dbReference>
<dbReference type="PANTHER" id="PTHR43794">
    <property type="entry name" value="AMINOHYDROLASE SSNA-RELATED"/>
    <property type="match status" value="1"/>
</dbReference>
<comment type="caution">
    <text evidence="3">The sequence shown here is derived from an EMBL/GenBank/DDBJ whole genome shotgun (WGS) entry which is preliminary data.</text>
</comment>
<organism evidence="3">
    <name type="scientific">Caldiarchaeum subterraneum</name>
    <dbReference type="NCBI Taxonomy" id="311458"/>
    <lineage>
        <taxon>Archaea</taxon>
        <taxon>Nitrososphaerota</taxon>
        <taxon>Candidatus Caldarchaeales</taxon>
        <taxon>Candidatus Caldarchaeaceae</taxon>
        <taxon>Candidatus Caldarchaeum</taxon>
    </lineage>
</organism>
<dbReference type="Pfam" id="PF01979">
    <property type="entry name" value="Amidohydro_1"/>
    <property type="match status" value="1"/>
</dbReference>
<dbReference type="Gene3D" id="2.30.40.10">
    <property type="entry name" value="Urease, subunit C, domain 1"/>
    <property type="match status" value="1"/>
</dbReference>
<dbReference type="GO" id="GO:0016810">
    <property type="term" value="F:hydrolase activity, acting on carbon-nitrogen (but not peptide) bonds"/>
    <property type="evidence" value="ECO:0007669"/>
    <property type="project" value="InterPro"/>
</dbReference>
<sequence length="455" mass="49746">MVSEKTLIKDGVVVSMDSSRKVLQNGAVGFEGGRIVFVGDSDQVRDSEYDRVVDASGCIVMPGLVCAHTHLYGIALRGACLNIRPSSDFLENLQRVWWPLDEKMNNDDAYATALAASMEMLLNGTTTFADTYSAPLNPEGSLDAIAKAVNEVGVRGIISFEATERRGVDEGERGLRENVRFLEKGGMGLAMGMISLHASFTITDELIARGVEAARKHKAALTIHVSEGPNDVYHNIERYGVRTVERLHDRGLLGNNAVLAHCVHLNKREIDLLASTGAHVAHNPMSNMLNAVGVMKLPEMLEAGVNVGIGNDGYVFDGFENMRAAFLVHKLERRNPSILSAQQVVEMATVNAARAYGLKDQGSLEAGKKADVIVIRPEVSAVPMSGNIYGYLVNGVSGRDVVHVFVDGEQVVHNRRLTKIDKEKAEKAVLKTIERLWQRLTDRPREAVEPLMVRP</sequence>
<reference evidence="3" key="1">
    <citation type="journal article" date="2020" name="mSystems">
        <title>Genome- and Community-Level Interaction Insights into Carbon Utilization and Element Cycling Functions of Hydrothermarchaeota in Hydrothermal Sediment.</title>
        <authorList>
            <person name="Zhou Z."/>
            <person name="Liu Y."/>
            <person name="Xu W."/>
            <person name="Pan J."/>
            <person name="Luo Z.H."/>
            <person name="Li M."/>
        </authorList>
    </citation>
    <scope>NUCLEOTIDE SEQUENCE [LARGE SCALE GENOMIC DNA]</scope>
    <source>
        <strain evidence="3">SpSt-1074</strain>
    </source>
</reference>
<proteinExistence type="predicted"/>